<dbReference type="STRING" id="454194.PYK22_01039"/>
<dbReference type="EMBL" id="CBXV010000004">
    <property type="protein sequence ID" value="CDM65042.1"/>
    <property type="molecule type" value="Genomic_DNA"/>
</dbReference>
<evidence type="ECO:0000313" key="3">
    <source>
        <dbReference type="Proteomes" id="UP000031518"/>
    </source>
</evidence>
<accession>A0A0B6WWC5</accession>
<dbReference type="Pfam" id="PF02754">
    <property type="entry name" value="CCG"/>
    <property type="match status" value="2"/>
</dbReference>
<organism evidence="2 3">
    <name type="scientific">Pyrinomonas methylaliphatogenes</name>
    <dbReference type="NCBI Taxonomy" id="454194"/>
    <lineage>
        <taxon>Bacteria</taxon>
        <taxon>Pseudomonadati</taxon>
        <taxon>Acidobacteriota</taxon>
        <taxon>Blastocatellia</taxon>
        <taxon>Blastocatellales</taxon>
        <taxon>Pyrinomonadaceae</taxon>
        <taxon>Pyrinomonas</taxon>
    </lineage>
</organism>
<gene>
    <name evidence="2" type="ORF">PYK22_01039</name>
</gene>
<dbReference type="RefSeq" id="WP_041975099.1">
    <property type="nucleotide sequence ID" value="NZ_CBXV010000004.1"/>
</dbReference>
<feature type="domain" description="Cysteine-rich" evidence="1">
    <location>
        <begin position="127"/>
        <end position="221"/>
    </location>
</feature>
<dbReference type="PANTHER" id="PTHR30296:SF0">
    <property type="entry name" value="LACTATE UTILIZATION PROTEIN A"/>
    <property type="match status" value="1"/>
</dbReference>
<protein>
    <submittedName>
        <fullName evidence="2">Fe-S oxidoreductase</fullName>
    </submittedName>
</protein>
<dbReference type="InterPro" id="IPR004017">
    <property type="entry name" value="Cys_rich_dom"/>
</dbReference>
<reference evidence="2 3" key="2">
    <citation type="submission" date="2015-01" db="EMBL/GenBank/DDBJ databases">
        <title>Complete genome sequence of Pyrinomonas methylaliphatogenes type strain K22T.</title>
        <authorList>
            <person name="Lee K.C.Y."/>
            <person name="Power J.F."/>
            <person name="Dunfield P.F."/>
            <person name="Morgan X.C."/>
            <person name="Huttenhower C."/>
            <person name="Stott M.B."/>
        </authorList>
    </citation>
    <scope>NUCLEOTIDE SEQUENCE [LARGE SCALE GENOMIC DNA]</scope>
    <source>
        <strain evidence="2 3">K22</strain>
    </source>
</reference>
<sequence length="250" mass="28029">MKVALFVPCYVDQFYPRVARATLELLEKQGLEVEFPLAQTCCGQPLANAGGEDYALAVYRHFVETFAGYEYIVSPSGSCVYHVRHHFARAEQTPEVQHVRARTYELCQFLSEVIGVEGFDFAFPRRVGLHIGCHAQRGLRLAQSSELSDEWGGVASSLLKRIKGLELVELDRRDECCGFGGTFCVTEEAVSVRMGLDRVLDHQRHGVEVLTGSDMSCLMHLEGIIRRHRIPIEVMHIAEILNGGNHDRSP</sequence>
<evidence type="ECO:0000259" key="1">
    <source>
        <dbReference type="Pfam" id="PF02754"/>
    </source>
</evidence>
<proteinExistence type="predicted"/>
<keyword evidence="3" id="KW-1185">Reference proteome</keyword>
<dbReference type="OrthoDB" id="9777685at2"/>
<evidence type="ECO:0000313" key="2">
    <source>
        <dbReference type="EMBL" id="CDM65042.1"/>
    </source>
</evidence>
<reference evidence="2 3" key="1">
    <citation type="submission" date="2013-12" db="EMBL/GenBank/DDBJ databases">
        <authorList>
            <person name="Stott M."/>
        </authorList>
    </citation>
    <scope>NUCLEOTIDE SEQUENCE [LARGE SCALE GENOMIC DNA]</scope>
    <source>
        <strain evidence="2 3">K22</strain>
    </source>
</reference>
<dbReference type="Proteomes" id="UP000031518">
    <property type="component" value="Unassembled WGS sequence"/>
</dbReference>
<feature type="domain" description="Cysteine-rich" evidence="1">
    <location>
        <begin position="3"/>
        <end position="83"/>
    </location>
</feature>
<dbReference type="GO" id="GO:0016491">
    <property type="term" value="F:oxidoreductase activity"/>
    <property type="evidence" value="ECO:0007669"/>
    <property type="project" value="UniProtKB-ARBA"/>
</dbReference>
<name>A0A0B6WWC5_9BACT</name>
<dbReference type="GO" id="GO:0005829">
    <property type="term" value="C:cytosol"/>
    <property type="evidence" value="ECO:0007669"/>
    <property type="project" value="TreeGrafter"/>
</dbReference>
<dbReference type="PANTHER" id="PTHR30296">
    <property type="entry name" value="UNCHARACTERIZED PROTEIN YKGE"/>
    <property type="match status" value="1"/>
</dbReference>
<dbReference type="AlphaFoldDB" id="A0A0B6WWC5"/>